<evidence type="ECO:0000313" key="3">
    <source>
        <dbReference type="Proteomes" id="UP000238479"/>
    </source>
</evidence>
<dbReference type="OrthoDB" id="1939276at2759"/>
<dbReference type="InterPro" id="IPR001810">
    <property type="entry name" value="F-box_dom"/>
</dbReference>
<dbReference type="Gene3D" id="3.80.10.10">
    <property type="entry name" value="Ribonuclease Inhibitor"/>
    <property type="match status" value="1"/>
</dbReference>
<protein>
    <submittedName>
        <fullName evidence="2">Putative F-box domain, FBD domain, leucine-rich repeat domain, L domain-containing protein</fullName>
    </submittedName>
</protein>
<dbReference type="InterPro" id="IPR036047">
    <property type="entry name" value="F-box-like_dom_sf"/>
</dbReference>
<comment type="caution">
    <text evidence="2">The sequence shown here is derived from an EMBL/GenBank/DDBJ whole genome shotgun (WGS) entry which is preliminary data.</text>
</comment>
<dbReference type="Gene3D" id="1.20.1280.50">
    <property type="match status" value="1"/>
</dbReference>
<feature type="domain" description="F-box" evidence="1">
    <location>
        <begin position="24"/>
        <end position="72"/>
    </location>
</feature>
<accession>A0A2P6RCC4</accession>
<dbReference type="InterPro" id="IPR050232">
    <property type="entry name" value="FBL13/AtMIF1-like"/>
</dbReference>
<evidence type="ECO:0000259" key="1">
    <source>
        <dbReference type="PROSITE" id="PS50181"/>
    </source>
</evidence>
<dbReference type="InterPro" id="IPR055411">
    <property type="entry name" value="LRR_FXL15/At3g58940/PEG3-like"/>
</dbReference>
<dbReference type="PANTHER" id="PTHR31900">
    <property type="entry name" value="F-BOX/RNI SUPERFAMILY PROTEIN-RELATED"/>
    <property type="match status" value="1"/>
</dbReference>
<gene>
    <name evidence="2" type="ORF">RchiOBHm_Chr3g0475391</name>
</gene>
<dbReference type="Pfam" id="PF24758">
    <property type="entry name" value="LRR_At5g56370"/>
    <property type="match status" value="1"/>
</dbReference>
<dbReference type="AlphaFoldDB" id="A0A2P6RCC4"/>
<dbReference type="PROSITE" id="PS50181">
    <property type="entry name" value="FBOX"/>
    <property type="match status" value="1"/>
</dbReference>
<evidence type="ECO:0000313" key="2">
    <source>
        <dbReference type="EMBL" id="PRQ44089.1"/>
    </source>
</evidence>
<proteinExistence type="predicted"/>
<sequence length="492" mass="55586">MDHKQKLIATPTCRGQGVRAETMVDGFSNLPDGVTHQILSHLTITDVTRFGSVSKRCRQLHLSTPSLKFEGFSEANLSTLGNRLALLNALDGFMIRRGDVKLQTFRFRSFCGFEKSRIIEWIRNALRCNVEGLDFELGLVDLPLLFQSILRCATLRSLSVEMKYKYRFLTLPSSACFANIECLKLKNIHVVDEGFFRWISSSCKCIKELRLEGIEGISHLSIESSSLVSFSVVHPFQSDPLILSISAEKLVDLVIDWGFQNCKKVLNVTAPEVRYLKLEGNSLIHQKLGELRRLEKADLCLRPGGNDINMLSEFISSIRSVKVLILGEEILKALFQKGSRPAPLDNVRHLCIHVGYMLDDVVPAMVSILKGIPNLSTLYIKSFPIFIHLGSKSSGHNVAYWKLLDLAFVHQLEEVTIELPNGSNGIELASYLLEHAKSLKKMVIVHSPQQSSVERKLHITYKKSNLRAVLEEDQKRGTLERNSRRAFTRERI</sequence>
<keyword evidence="3" id="KW-1185">Reference proteome</keyword>
<dbReference type="CDD" id="cd09917">
    <property type="entry name" value="F-box_SF"/>
    <property type="match status" value="1"/>
</dbReference>
<dbReference type="Pfam" id="PF00646">
    <property type="entry name" value="F-box"/>
    <property type="match status" value="1"/>
</dbReference>
<dbReference type="SUPFAM" id="SSF52047">
    <property type="entry name" value="RNI-like"/>
    <property type="match status" value="1"/>
</dbReference>
<dbReference type="OMA" id="FANIECL"/>
<organism evidence="2 3">
    <name type="scientific">Rosa chinensis</name>
    <name type="common">China rose</name>
    <dbReference type="NCBI Taxonomy" id="74649"/>
    <lineage>
        <taxon>Eukaryota</taxon>
        <taxon>Viridiplantae</taxon>
        <taxon>Streptophyta</taxon>
        <taxon>Embryophyta</taxon>
        <taxon>Tracheophyta</taxon>
        <taxon>Spermatophyta</taxon>
        <taxon>Magnoliopsida</taxon>
        <taxon>eudicotyledons</taxon>
        <taxon>Gunneridae</taxon>
        <taxon>Pentapetalae</taxon>
        <taxon>rosids</taxon>
        <taxon>fabids</taxon>
        <taxon>Rosales</taxon>
        <taxon>Rosaceae</taxon>
        <taxon>Rosoideae</taxon>
        <taxon>Rosoideae incertae sedis</taxon>
        <taxon>Rosa</taxon>
    </lineage>
</organism>
<dbReference type="Gramene" id="PRQ44089">
    <property type="protein sequence ID" value="PRQ44089"/>
    <property type="gene ID" value="RchiOBHm_Chr3g0475391"/>
</dbReference>
<dbReference type="SUPFAM" id="SSF81383">
    <property type="entry name" value="F-box domain"/>
    <property type="match status" value="1"/>
</dbReference>
<name>A0A2P6RCC4_ROSCH</name>
<dbReference type="PANTHER" id="PTHR31900:SF27">
    <property type="entry name" value="FBD DOMAIN-CONTAINING PROTEIN"/>
    <property type="match status" value="1"/>
</dbReference>
<dbReference type="Proteomes" id="UP000238479">
    <property type="component" value="Chromosome 3"/>
</dbReference>
<dbReference type="EMBL" id="PDCK01000041">
    <property type="protein sequence ID" value="PRQ44089.1"/>
    <property type="molecule type" value="Genomic_DNA"/>
</dbReference>
<reference evidence="2 3" key="1">
    <citation type="journal article" date="2018" name="Nat. Genet.">
        <title>The Rosa genome provides new insights in the design of modern roses.</title>
        <authorList>
            <person name="Bendahmane M."/>
        </authorList>
    </citation>
    <scope>NUCLEOTIDE SEQUENCE [LARGE SCALE GENOMIC DNA]</scope>
    <source>
        <strain evidence="3">cv. Old Blush</strain>
    </source>
</reference>
<dbReference type="InterPro" id="IPR032675">
    <property type="entry name" value="LRR_dom_sf"/>
</dbReference>